<feature type="compositionally biased region" description="Basic and acidic residues" evidence="1">
    <location>
        <begin position="32"/>
        <end position="41"/>
    </location>
</feature>
<dbReference type="Proteomes" id="UP000085678">
    <property type="component" value="Unplaced"/>
</dbReference>
<dbReference type="KEGG" id="lak:106179712"/>
<keyword evidence="2 4" id="KW-0812">Transmembrane</keyword>
<dbReference type="RefSeq" id="XP_013413871.1">
    <property type="nucleotide sequence ID" value="XM_013558417.1"/>
</dbReference>
<dbReference type="OMA" id="WSVLCMP"/>
<dbReference type="STRING" id="7574.A0A1S3K8E1"/>
<gene>
    <name evidence="5" type="primary">LOC106179712</name>
    <name evidence="4" type="synonym">LOC106176163</name>
</gene>
<evidence type="ECO:0000313" key="4">
    <source>
        <dbReference type="RefSeq" id="XP_013413871.1"/>
    </source>
</evidence>
<feature type="compositionally biased region" description="Low complexity" evidence="1">
    <location>
        <begin position="12"/>
        <end position="22"/>
    </location>
</feature>
<feature type="compositionally biased region" description="Polar residues" evidence="1">
    <location>
        <begin position="61"/>
        <end position="70"/>
    </location>
</feature>
<accession>A0A1S3K8E1</accession>
<feature type="region of interest" description="Disordered" evidence="1">
    <location>
        <begin position="1"/>
        <end position="80"/>
    </location>
</feature>
<proteinExistence type="predicted"/>
<keyword evidence="3" id="KW-1185">Reference proteome</keyword>
<name>A0A1S3K8E1_LINAN</name>
<dbReference type="Pfam" id="PF15052">
    <property type="entry name" value="TMEM169"/>
    <property type="match status" value="1"/>
</dbReference>
<dbReference type="PANTHER" id="PTHR31777">
    <property type="entry name" value="TRANSMEMBRANE PROTEIN 169"/>
    <property type="match status" value="1"/>
</dbReference>
<organism evidence="3 5">
    <name type="scientific">Lingula anatina</name>
    <name type="common">Brachiopod</name>
    <name type="synonym">Lingula unguis</name>
    <dbReference type="NCBI Taxonomy" id="7574"/>
    <lineage>
        <taxon>Eukaryota</taxon>
        <taxon>Metazoa</taxon>
        <taxon>Spiralia</taxon>
        <taxon>Lophotrochozoa</taxon>
        <taxon>Brachiopoda</taxon>
        <taxon>Linguliformea</taxon>
        <taxon>Lingulata</taxon>
        <taxon>Lingulida</taxon>
        <taxon>Linguloidea</taxon>
        <taxon>Lingulidae</taxon>
        <taxon>Lingula</taxon>
    </lineage>
</organism>
<evidence type="ECO:0000256" key="1">
    <source>
        <dbReference type="SAM" id="MobiDB-lite"/>
    </source>
</evidence>
<sequence length="249" mass="27864">MPQLDHAHNGIEQSSSQETSTSLHQAAIETLDQDHHHDHSGTEPQSDIDESVSVREKLTPPSEQKVTVTGTIKRGPKAGQSVEVELRLSKDELQKLGHEDEESVYGPGECTLCGLKKGIHVFLFTVIVTPFAFFGSLGLSFYLGAQTWYNIFIYFSEERTIWHKVFLCPLLILTFPLTVGLSALGIALYAALIQISWWFKSWLKEMRDLEKGFFGWFCAKVDLMECSPYEVVVLDDIPAITSELPGTSV</sequence>
<dbReference type="GeneID" id="106179712"/>
<feature type="transmembrane region" description="Helical" evidence="2">
    <location>
        <begin position="121"/>
        <end position="145"/>
    </location>
</feature>
<feature type="transmembrane region" description="Helical" evidence="2">
    <location>
        <begin position="166"/>
        <end position="199"/>
    </location>
</feature>
<dbReference type="KEGG" id="lak:106176163"/>
<keyword evidence="2" id="KW-1133">Transmembrane helix</keyword>
<dbReference type="GeneID" id="106176163"/>
<dbReference type="RefSeq" id="XP_013418893.1">
    <property type="nucleotide sequence ID" value="XM_013563439.2"/>
</dbReference>
<reference evidence="4 5" key="1">
    <citation type="submission" date="2025-04" db="UniProtKB">
        <authorList>
            <consortium name="RefSeq"/>
        </authorList>
    </citation>
    <scope>IDENTIFICATION</scope>
    <source>
        <tissue evidence="4 5">Gonads</tissue>
    </source>
</reference>
<dbReference type="OrthoDB" id="10066407at2759"/>
<dbReference type="AlphaFoldDB" id="A0A1S3K8E1"/>
<dbReference type="InterPro" id="IPR029386">
    <property type="entry name" value="TMEM169"/>
</dbReference>
<evidence type="ECO:0000256" key="2">
    <source>
        <dbReference type="SAM" id="Phobius"/>
    </source>
</evidence>
<evidence type="ECO:0000313" key="3">
    <source>
        <dbReference type="Proteomes" id="UP000085678"/>
    </source>
</evidence>
<dbReference type="PANTHER" id="PTHR31777:SF0">
    <property type="entry name" value="TRANSMEMBRANE PROTEIN 169"/>
    <property type="match status" value="1"/>
</dbReference>
<protein>
    <submittedName>
        <fullName evidence="4 5">Transmembrane protein 169</fullName>
    </submittedName>
</protein>
<evidence type="ECO:0000313" key="5">
    <source>
        <dbReference type="RefSeq" id="XP_013418893.1"/>
    </source>
</evidence>
<keyword evidence="2" id="KW-0472">Membrane</keyword>